<reference evidence="1 2" key="1">
    <citation type="submission" date="2021-06" db="EMBL/GenBank/DDBJ databases">
        <title>Caerostris extrusa draft genome.</title>
        <authorList>
            <person name="Kono N."/>
            <person name="Arakawa K."/>
        </authorList>
    </citation>
    <scope>NUCLEOTIDE SEQUENCE [LARGE SCALE GENOMIC DNA]</scope>
</reference>
<dbReference type="EMBL" id="BPLR01015187">
    <property type="protein sequence ID" value="GIY74242.1"/>
    <property type="molecule type" value="Genomic_DNA"/>
</dbReference>
<proteinExistence type="predicted"/>
<sequence length="144" mass="17113">MSRLHHGNFSSLLLGIFINRIFHNLLQSSRNRSLRFHCLFLIMRNQFPATVLGEHCNREIKIRDPKCSWREKLRLSRNRRRNLGITFTLRCRPLVGALAFQSSTGRVTFALRSTIRYRFRHGRRIEESTSYRIENKIENAILND</sequence>
<evidence type="ECO:0000313" key="2">
    <source>
        <dbReference type="Proteomes" id="UP001054945"/>
    </source>
</evidence>
<organism evidence="1 2">
    <name type="scientific">Caerostris extrusa</name>
    <name type="common">Bark spider</name>
    <name type="synonym">Caerostris bankana</name>
    <dbReference type="NCBI Taxonomy" id="172846"/>
    <lineage>
        <taxon>Eukaryota</taxon>
        <taxon>Metazoa</taxon>
        <taxon>Ecdysozoa</taxon>
        <taxon>Arthropoda</taxon>
        <taxon>Chelicerata</taxon>
        <taxon>Arachnida</taxon>
        <taxon>Araneae</taxon>
        <taxon>Araneomorphae</taxon>
        <taxon>Entelegynae</taxon>
        <taxon>Araneoidea</taxon>
        <taxon>Araneidae</taxon>
        <taxon>Caerostris</taxon>
    </lineage>
</organism>
<dbReference type="Proteomes" id="UP001054945">
    <property type="component" value="Unassembled WGS sequence"/>
</dbReference>
<accession>A0AAV4VUZ3</accession>
<name>A0AAV4VUZ3_CAEEX</name>
<dbReference type="AlphaFoldDB" id="A0AAV4VUZ3"/>
<keyword evidence="2" id="KW-1185">Reference proteome</keyword>
<evidence type="ECO:0000313" key="1">
    <source>
        <dbReference type="EMBL" id="GIY74242.1"/>
    </source>
</evidence>
<gene>
    <name evidence="1" type="ORF">CEXT_34651</name>
</gene>
<comment type="caution">
    <text evidence="1">The sequence shown here is derived from an EMBL/GenBank/DDBJ whole genome shotgun (WGS) entry which is preliminary data.</text>
</comment>
<protein>
    <submittedName>
        <fullName evidence="1">Uncharacterized protein</fullName>
    </submittedName>
</protein>